<keyword evidence="3 8" id="KW-0699">rRNA-binding</keyword>
<proteinExistence type="inferred from homology"/>
<geneLocation type="chloroplast" evidence="11"/>
<evidence type="ECO:0000256" key="7">
    <source>
        <dbReference type="ARBA" id="ARBA00035213"/>
    </source>
</evidence>
<dbReference type="InterPro" id="IPR019926">
    <property type="entry name" value="Ribosomal_uL3_CS"/>
</dbReference>
<dbReference type="GO" id="GO:0006412">
    <property type="term" value="P:translation"/>
    <property type="evidence" value="ECO:0007669"/>
    <property type="project" value="UniProtKB-UniRule"/>
</dbReference>
<evidence type="ECO:0000256" key="10">
    <source>
        <dbReference type="SAM" id="MobiDB-lite"/>
    </source>
</evidence>
<keyword evidence="11" id="KW-0150">Chloroplast</keyword>
<comment type="subcellular location">
    <subcellularLocation>
        <location evidence="8">Plastid</location>
        <location evidence="8">Chloroplast</location>
    </subcellularLocation>
</comment>
<dbReference type="RefSeq" id="YP_009398726.1">
    <property type="nucleotide sequence ID" value="NC_035293.1"/>
</dbReference>
<dbReference type="FunFam" id="2.40.30.10:FF:000065">
    <property type="entry name" value="50S ribosomal protein L3, chloroplastic"/>
    <property type="match status" value="1"/>
</dbReference>
<evidence type="ECO:0000256" key="2">
    <source>
        <dbReference type="ARBA" id="ARBA00011838"/>
    </source>
</evidence>
<gene>
    <name evidence="8 11" type="primary">rpl3</name>
</gene>
<evidence type="ECO:0000256" key="1">
    <source>
        <dbReference type="ARBA" id="ARBA00006540"/>
    </source>
</evidence>
<dbReference type="AlphaFoldDB" id="A0A1Z1MPX9"/>
<dbReference type="GO" id="GO:0003735">
    <property type="term" value="F:structural constituent of ribosome"/>
    <property type="evidence" value="ECO:0007669"/>
    <property type="project" value="InterPro"/>
</dbReference>
<protein>
    <recommendedName>
        <fullName evidence="7 8">Large ribosomal subunit protein uL3c</fullName>
    </recommendedName>
</protein>
<dbReference type="EMBL" id="MF101449">
    <property type="protein sequence ID" value="ARW67912.1"/>
    <property type="molecule type" value="Genomic_DNA"/>
</dbReference>
<dbReference type="Gene3D" id="2.40.30.10">
    <property type="entry name" value="Translation factors"/>
    <property type="match status" value="2"/>
</dbReference>
<sequence length="210" mass="23319">MSLGMLGRKIGMTQIFDKKGLVIPVTLLKIGPCVITKINKHPEKPYANIQIGYEYINPRKINKAKLGYFKAKSLPCFRYLKEYKSKSWEDLTIGKTINITKFTIGSEINVSGISIGKGFSGYQKRHHFTRGPMSHGSKNHRQPGSIGAGTTPGRVFPGKRMAGRMGYKKICIRNLKIINIDTLTNTMIIKGSVPGKSGNIIYISKSKNTV</sequence>
<evidence type="ECO:0000256" key="6">
    <source>
        <dbReference type="ARBA" id="ARBA00023274"/>
    </source>
</evidence>
<evidence type="ECO:0000256" key="9">
    <source>
        <dbReference type="RuleBase" id="RU003905"/>
    </source>
</evidence>
<evidence type="ECO:0000256" key="3">
    <source>
        <dbReference type="ARBA" id="ARBA00022730"/>
    </source>
</evidence>
<dbReference type="GeneID" id="33361301"/>
<dbReference type="NCBIfam" id="TIGR03625">
    <property type="entry name" value="L3_bact"/>
    <property type="match status" value="1"/>
</dbReference>
<dbReference type="PANTHER" id="PTHR11229:SF16">
    <property type="entry name" value="LARGE RIBOSOMAL SUBUNIT PROTEIN UL3C"/>
    <property type="match status" value="1"/>
</dbReference>
<comment type="function">
    <text evidence="8">One of the primary rRNA binding proteins, it binds directly near the 3'-end of the 23S rRNA, where it nucleates assembly of the 50S subunit.</text>
</comment>
<dbReference type="InterPro" id="IPR009000">
    <property type="entry name" value="Transl_B-barrel_sf"/>
</dbReference>
<comment type="subunit">
    <text evidence="2 8">Part of the 50S ribosomal subunit.</text>
</comment>
<dbReference type="GO" id="GO:0009507">
    <property type="term" value="C:chloroplast"/>
    <property type="evidence" value="ECO:0007669"/>
    <property type="project" value="UniProtKB-SubCell"/>
</dbReference>
<dbReference type="HAMAP" id="MF_01325_B">
    <property type="entry name" value="Ribosomal_uL3_B"/>
    <property type="match status" value="1"/>
</dbReference>
<keyword evidence="6 8" id="KW-0687">Ribonucleoprotein</keyword>
<dbReference type="GO" id="GO:0022625">
    <property type="term" value="C:cytosolic large ribosomal subunit"/>
    <property type="evidence" value="ECO:0007669"/>
    <property type="project" value="TreeGrafter"/>
</dbReference>
<evidence type="ECO:0000256" key="4">
    <source>
        <dbReference type="ARBA" id="ARBA00022884"/>
    </source>
</evidence>
<keyword evidence="4 8" id="KW-0694">RNA-binding</keyword>
<reference evidence="11" key="1">
    <citation type="journal article" date="2017" name="J. Phycol.">
        <title>Analysis of chloroplast genomes and a supermatrix inform reclassification of the Rhodomelaceae (Rhodophyta).</title>
        <authorList>
            <person name="Diaz-Tapia P."/>
            <person name="Maggs C.A."/>
            <person name="West J.A."/>
            <person name="Verbruggen H."/>
        </authorList>
    </citation>
    <scope>NUCLEOTIDE SEQUENCE</scope>
    <source>
        <strain evidence="11">PD1540</strain>
    </source>
</reference>
<evidence type="ECO:0000313" key="11">
    <source>
        <dbReference type="EMBL" id="ARW67912.1"/>
    </source>
</evidence>
<organism evidence="11">
    <name type="scientific">Kuetzingia canaliculata</name>
    <name type="common">Red alga</name>
    <name type="synonym">Rytiphlaea canaliculata</name>
    <dbReference type="NCBI Taxonomy" id="228262"/>
    <lineage>
        <taxon>Eukaryota</taxon>
        <taxon>Rhodophyta</taxon>
        <taxon>Florideophyceae</taxon>
        <taxon>Rhodymeniophycidae</taxon>
        <taxon>Ceramiales</taxon>
        <taxon>Rhodomelaceae</taxon>
        <taxon>Amansieae</taxon>
        <taxon>Kuetzingia</taxon>
    </lineage>
</organism>
<dbReference type="GO" id="GO:0019843">
    <property type="term" value="F:rRNA binding"/>
    <property type="evidence" value="ECO:0007669"/>
    <property type="project" value="UniProtKB-UniRule"/>
</dbReference>
<name>A0A1Z1MPX9_KUECA</name>
<dbReference type="InterPro" id="IPR019927">
    <property type="entry name" value="Ribosomal_uL3_bac/org-type"/>
</dbReference>
<dbReference type="InterPro" id="IPR000597">
    <property type="entry name" value="Ribosomal_uL3"/>
</dbReference>
<dbReference type="Pfam" id="PF00297">
    <property type="entry name" value="Ribosomal_L3"/>
    <property type="match status" value="1"/>
</dbReference>
<keyword evidence="11" id="KW-0934">Plastid</keyword>
<dbReference type="PROSITE" id="PS00474">
    <property type="entry name" value="RIBOSOMAL_L3"/>
    <property type="match status" value="1"/>
</dbReference>
<comment type="similarity">
    <text evidence="1 8 9">Belongs to the universal ribosomal protein uL3 family.</text>
</comment>
<dbReference type="PANTHER" id="PTHR11229">
    <property type="entry name" value="50S RIBOSOMAL PROTEIN L3"/>
    <property type="match status" value="1"/>
</dbReference>
<feature type="region of interest" description="Disordered" evidence="10">
    <location>
        <begin position="130"/>
        <end position="153"/>
    </location>
</feature>
<evidence type="ECO:0000256" key="8">
    <source>
        <dbReference type="HAMAP-Rule" id="MF_01325"/>
    </source>
</evidence>
<evidence type="ECO:0000256" key="5">
    <source>
        <dbReference type="ARBA" id="ARBA00022980"/>
    </source>
</evidence>
<dbReference type="SUPFAM" id="SSF50447">
    <property type="entry name" value="Translation proteins"/>
    <property type="match status" value="1"/>
</dbReference>
<keyword evidence="5 8" id="KW-0689">Ribosomal protein</keyword>
<accession>A0A1Z1MPX9</accession>